<feature type="compositionally biased region" description="Basic and acidic residues" evidence="1">
    <location>
        <begin position="42"/>
        <end position="56"/>
    </location>
</feature>
<organism evidence="2 3">
    <name type="scientific">Podila minutissima</name>
    <dbReference type="NCBI Taxonomy" id="64525"/>
    <lineage>
        <taxon>Eukaryota</taxon>
        <taxon>Fungi</taxon>
        <taxon>Fungi incertae sedis</taxon>
        <taxon>Mucoromycota</taxon>
        <taxon>Mortierellomycotina</taxon>
        <taxon>Mortierellomycetes</taxon>
        <taxon>Mortierellales</taxon>
        <taxon>Mortierellaceae</taxon>
        <taxon>Podila</taxon>
    </lineage>
</organism>
<dbReference type="AlphaFoldDB" id="A0A9P5SDK1"/>
<name>A0A9P5SDK1_9FUNG</name>
<reference evidence="2" key="1">
    <citation type="journal article" date="2020" name="Fungal Divers.">
        <title>Resolving the Mortierellaceae phylogeny through synthesis of multi-gene phylogenetics and phylogenomics.</title>
        <authorList>
            <person name="Vandepol N."/>
            <person name="Liber J."/>
            <person name="Desiro A."/>
            <person name="Na H."/>
            <person name="Kennedy M."/>
            <person name="Barry K."/>
            <person name="Grigoriev I.V."/>
            <person name="Miller A.N."/>
            <person name="O'Donnell K."/>
            <person name="Stajich J.E."/>
            <person name="Bonito G."/>
        </authorList>
    </citation>
    <scope>NUCLEOTIDE SEQUENCE</scope>
    <source>
        <strain evidence="2">NVP1</strain>
    </source>
</reference>
<accession>A0A9P5SDK1</accession>
<evidence type="ECO:0000313" key="2">
    <source>
        <dbReference type="EMBL" id="KAF9324556.1"/>
    </source>
</evidence>
<feature type="region of interest" description="Disordered" evidence="1">
    <location>
        <begin position="1"/>
        <end position="68"/>
    </location>
</feature>
<feature type="compositionally biased region" description="Polar residues" evidence="1">
    <location>
        <begin position="11"/>
        <end position="31"/>
    </location>
</feature>
<proteinExistence type="predicted"/>
<feature type="non-terminal residue" evidence="2">
    <location>
        <position position="1"/>
    </location>
</feature>
<sequence length="174" mass="18815">PTETRIDIEAPQSSGSGNNVTPPAENESVNVVPTEAPQHPGSDSRSETSARSAHVDDGEETDDEDATLGCRDLPACQNNTAPPLDTIKVYDAAKSGSPFTISTLDKVNFAIHDGCYTVVLCLDIDTDPQKLENLERILVGWREKDYDITGLQDFDTVITKDNILSNISLVLLVT</sequence>
<protein>
    <submittedName>
        <fullName evidence="2">Uncharacterized protein</fullName>
    </submittedName>
</protein>
<gene>
    <name evidence="2" type="ORF">BG006_000415</name>
</gene>
<evidence type="ECO:0000313" key="3">
    <source>
        <dbReference type="Proteomes" id="UP000696485"/>
    </source>
</evidence>
<dbReference type="Proteomes" id="UP000696485">
    <property type="component" value="Unassembled WGS sequence"/>
</dbReference>
<comment type="caution">
    <text evidence="2">The sequence shown here is derived from an EMBL/GenBank/DDBJ whole genome shotgun (WGS) entry which is preliminary data.</text>
</comment>
<keyword evidence="3" id="KW-1185">Reference proteome</keyword>
<dbReference type="EMBL" id="JAAAUY010001068">
    <property type="protein sequence ID" value="KAF9324556.1"/>
    <property type="molecule type" value="Genomic_DNA"/>
</dbReference>
<evidence type="ECO:0000256" key="1">
    <source>
        <dbReference type="SAM" id="MobiDB-lite"/>
    </source>
</evidence>
<feature type="compositionally biased region" description="Acidic residues" evidence="1">
    <location>
        <begin position="57"/>
        <end position="66"/>
    </location>
</feature>